<keyword evidence="2" id="KW-1185">Reference proteome</keyword>
<sequence length="53" mass="5727">MIDAVIFHHVLSPYPKSRTAACNAMSLTNAMHIITSVFINDNESGLHAVQSGD</sequence>
<dbReference type="AlphaFoldDB" id="A0A5C5XFW7"/>
<protein>
    <submittedName>
        <fullName evidence="1">Uncharacterized protein</fullName>
    </submittedName>
</protein>
<reference evidence="1 2" key="1">
    <citation type="submission" date="2019-02" db="EMBL/GenBank/DDBJ databases">
        <title>Deep-cultivation of Planctomycetes and their phenomic and genomic characterization uncovers novel biology.</title>
        <authorList>
            <person name="Wiegand S."/>
            <person name="Jogler M."/>
            <person name="Boedeker C."/>
            <person name="Pinto D."/>
            <person name="Vollmers J."/>
            <person name="Rivas-Marin E."/>
            <person name="Kohn T."/>
            <person name="Peeters S.H."/>
            <person name="Heuer A."/>
            <person name="Rast P."/>
            <person name="Oberbeckmann S."/>
            <person name="Bunk B."/>
            <person name="Jeske O."/>
            <person name="Meyerdierks A."/>
            <person name="Storesund J.E."/>
            <person name="Kallscheuer N."/>
            <person name="Luecker S."/>
            <person name="Lage O.M."/>
            <person name="Pohl T."/>
            <person name="Merkel B.J."/>
            <person name="Hornburger P."/>
            <person name="Mueller R.-W."/>
            <person name="Bruemmer F."/>
            <person name="Labrenz M."/>
            <person name="Spormann A.M."/>
            <person name="Op Den Camp H."/>
            <person name="Overmann J."/>
            <person name="Amann R."/>
            <person name="Jetten M.S.M."/>
            <person name="Mascher T."/>
            <person name="Medema M.H."/>
            <person name="Devos D.P."/>
            <person name="Kaster A.-K."/>
            <person name="Ovreas L."/>
            <person name="Rohde M."/>
            <person name="Galperin M.Y."/>
            <person name="Jogler C."/>
        </authorList>
    </citation>
    <scope>NUCLEOTIDE SEQUENCE [LARGE SCALE GENOMIC DNA]</scope>
    <source>
        <strain evidence="1 2">Pan54</strain>
    </source>
</reference>
<proteinExistence type="predicted"/>
<evidence type="ECO:0000313" key="1">
    <source>
        <dbReference type="EMBL" id="TWT61263.1"/>
    </source>
</evidence>
<organism evidence="1 2">
    <name type="scientific">Rubinisphaera italica</name>
    <dbReference type="NCBI Taxonomy" id="2527969"/>
    <lineage>
        <taxon>Bacteria</taxon>
        <taxon>Pseudomonadati</taxon>
        <taxon>Planctomycetota</taxon>
        <taxon>Planctomycetia</taxon>
        <taxon>Planctomycetales</taxon>
        <taxon>Planctomycetaceae</taxon>
        <taxon>Rubinisphaera</taxon>
    </lineage>
</organism>
<evidence type="ECO:0000313" key="2">
    <source>
        <dbReference type="Proteomes" id="UP000316095"/>
    </source>
</evidence>
<name>A0A5C5XFW7_9PLAN</name>
<dbReference type="Proteomes" id="UP000316095">
    <property type="component" value="Unassembled WGS sequence"/>
</dbReference>
<gene>
    <name evidence="1" type="ORF">Pan54_19990</name>
</gene>
<accession>A0A5C5XFW7</accession>
<dbReference type="EMBL" id="SJPG01000001">
    <property type="protein sequence ID" value="TWT61263.1"/>
    <property type="molecule type" value="Genomic_DNA"/>
</dbReference>
<comment type="caution">
    <text evidence="1">The sequence shown here is derived from an EMBL/GenBank/DDBJ whole genome shotgun (WGS) entry which is preliminary data.</text>
</comment>